<proteinExistence type="predicted"/>
<accession>A0ABU9YD16</accession>
<keyword evidence="4" id="KW-1185">Reference proteome</keyword>
<feature type="domain" description="Lantibiotic biosynthesis protein dehydration" evidence="2">
    <location>
        <begin position="75"/>
        <end position="195"/>
    </location>
</feature>
<gene>
    <name evidence="3" type="ORF">WG926_00025</name>
</gene>
<name>A0ABU9YD16_9PROT</name>
<evidence type="ECO:0000313" key="4">
    <source>
        <dbReference type="Proteomes" id="UP001413721"/>
    </source>
</evidence>
<sequence>MTRHSTRHSVPEQAIIHLPCAWGFRTRWPDRHDCRHRRPRRRPPPRQLASWRAGSGTRRPDRSSGPTEHRVGRTPAVRRRDGVTRSIRDHVAAFVDSYRLAMETVWAHRDAFTAPGGPLAAFDGSLCRLVALPTESYRGLLVRMAEPDLIADPAAIDRQAARIDRPAPTGFAADDWARLRRAERDALDRRDVQAFLYRIDGHQLTRPTAARSAGLVATRRWIS</sequence>
<feature type="compositionally biased region" description="Basic residues" evidence="1">
    <location>
        <begin position="34"/>
        <end position="44"/>
    </location>
</feature>
<feature type="compositionally biased region" description="Basic and acidic residues" evidence="1">
    <location>
        <begin position="58"/>
        <end position="71"/>
    </location>
</feature>
<reference evidence="3 4" key="1">
    <citation type="submission" date="2024-03" db="EMBL/GenBank/DDBJ databases">
        <title>High-quality draft genome sequencing of Tistrella sp. BH-R2-4.</title>
        <authorList>
            <person name="Dong C."/>
        </authorList>
    </citation>
    <scope>NUCLEOTIDE SEQUENCE [LARGE SCALE GENOMIC DNA]</scope>
    <source>
        <strain evidence="3 4">BH-R2-4</strain>
    </source>
</reference>
<dbReference type="Pfam" id="PF13575">
    <property type="entry name" value="DUF4135"/>
    <property type="match status" value="1"/>
</dbReference>
<evidence type="ECO:0000313" key="3">
    <source>
        <dbReference type="EMBL" id="MEN2986670.1"/>
    </source>
</evidence>
<protein>
    <submittedName>
        <fullName evidence="3">DUF4135 domain-containing protein</fullName>
    </submittedName>
</protein>
<dbReference type="Proteomes" id="UP001413721">
    <property type="component" value="Unassembled WGS sequence"/>
</dbReference>
<dbReference type="EMBL" id="JBBKTW010000001">
    <property type="protein sequence ID" value="MEN2986670.1"/>
    <property type="molecule type" value="Genomic_DNA"/>
</dbReference>
<dbReference type="InterPro" id="IPR025410">
    <property type="entry name" value="Lant_dehyd"/>
</dbReference>
<comment type="caution">
    <text evidence="3">The sequence shown here is derived from an EMBL/GenBank/DDBJ whole genome shotgun (WGS) entry which is preliminary data.</text>
</comment>
<organism evidence="3 4">
    <name type="scientific">Tistrella arctica</name>
    <dbReference type="NCBI Taxonomy" id="3133430"/>
    <lineage>
        <taxon>Bacteria</taxon>
        <taxon>Pseudomonadati</taxon>
        <taxon>Pseudomonadota</taxon>
        <taxon>Alphaproteobacteria</taxon>
        <taxon>Geminicoccales</taxon>
        <taxon>Geminicoccaceae</taxon>
        <taxon>Tistrella</taxon>
    </lineage>
</organism>
<feature type="region of interest" description="Disordered" evidence="1">
    <location>
        <begin position="32"/>
        <end position="76"/>
    </location>
</feature>
<dbReference type="RefSeq" id="WP_345930776.1">
    <property type="nucleotide sequence ID" value="NZ_JBBKTV010000001.1"/>
</dbReference>
<evidence type="ECO:0000259" key="2">
    <source>
        <dbReference type="Pfam" id="PF13575"/>
    </source>
</evidence>
<evidence type="ECO:0000256" key="1">
    <source>
        <dbReference type="SAM" id="MobiDB-lite"/>
    </source>
</evidence>